<gene>
    <name evidence="1" type="ORF">KAOT1_09049</name>
</gene>
<dbReference type="Proteomes" id="UP000002945">
    <property type="component" value="Unassembled WGS sequence"/>
</dbReference>
<dbReference type="HOGENOM" id="CLU_1467652_0_0_10"/>
<dbReference type="AlphaFoldDB" id="A9E7Z6"/>
<organism evidence="1 2">
    <name type="scientific">Kordia algicida OT-1</name>
    <dbReference type="NCBI Taxonomy" id="391587"/>
    <lineage>
        <taxon>Bacteria</taxon>
        <taxon>Pseudomonadati</taxon>
        <taxon>Bacteroidota</taxon>
        <taxon>Flavobacteriia</taxon>
        <taxon>Flavobacteriales</taxon>
        <taxon>Flavobacteriaceae</taxon>
        <taxon>Kordia</taxon>
    </lineage>
</organism>
<protein>
    <submittedName>
        <fullName evidence="1">Uncharacterized protein</fullName>
    </submittedName>
</protein>
<accession>A9E7Z6</accession>
<name>A9E7Z6_9FLAO</name>
<proteinExistence type="predicted"/>
<keyword evidence="2" id="KW-1185">Reference proteome</keyword>
<evidence type="ECO:0000313" key="1">
    <source>
        <dbReference type="EMBL" id="EDP94949.1"/>
    </source>
</evidence>
<comment type="caution">
    <text evidence="1">The sequence shown here is derived from an EMBL/GenBank/DDBJ whole genome shotgun (WGS) entry which is preliminary data.</text>
</comment>
<evidence type="ECO:0000313" key="2">
    <source>
        <dbReference type="Proteomes" id="UP000002945"/>
    </source>
</evidence>
<dbReference type="EMBL" id="ABIB01000012">
    <property type="protein sequence ID" value="EDP94949.1"/>
    <property type="molecule type" value="Genomic_DNA"/>
</dbReference>
<dbReference type="STRING" id="391587.KAOT1_09049"/>
<reference evidence="1 2" key="1">
    <citation type="journal article" date="2011" name="J. Bacteriol.">
        <title>Genome sequence of the algicidal bacterium Kordia algicida OT-1.</title>
        <authorList>
            <person name="Lee H.S."/>
            <person name="Kang S.G."/>
            <person name="Kwon K.K."/>
            <person name="Lee J.H."/>
            <person name="Kim S.J."/>
        </authorList>
    </citation>
    <scope>NUCLEOTIDE SEQUENCE [LARGE SCALE GENOMIC DNA]</scope>
    <source>
        <strain evidence="1 2">OT-1</strain>
    </source>
</reference>
<sequence length="203" mass="22695">MTQAHTNQCKKPNLNIKKIKMKHLYILLFLCTTAAFSQSKKHFITITFSDGPLQGTHTFYPEKGNFASQANIEFFEGASNVNASKLTTESGFQVHYINRYFLGEPTVGTHQPKPSTSGCGSLNFIDLKGNQTYDRINGDFTGCSTTKITKVTPWKEGVVKKRRVVSGEFEDTLTMEIRMDDGSKNTITSNVKVSFSVNQSKMK</sequence>